<comment type="caution">
    <text evidence="1">The sequence shown here is derived from an EMBL/GenBank/DDBJ whole genome shotgun (WGS) entry which is preliminary data.</text>
</comment>
<dbReference type="Proteomes" id="UP000092616">
    <property type="component" value="Unassembled WGS sequence"/>
</dbReference>
<dbReference type="Gene3D" id="3.40.50.300">
    <property type="entry name" value="P-loop containing nucleotide triphosphate hydrolases"/>
    <property type="match status" value="1"/>
</dbReference>
<protein>
    <recommendedName>
        <fullName evidence="3">ATPase AAA-type core domain-containing protein</fullName>
    </recommendedName>
</protein>
<reference evidence="1 2" key="1">
    <citation type="submission" date="2016-06" db="EMBL/GenBank/DDBJ databases">
        <title>Draft genome of Moraxella atlantae CCUG 59586.</title>
        <authorList>
            <person name="Salva-Serra F."/>
            <person name="Engstrom-Jakobsson H."/>
            <person name="Thorell K."/>
            <person name="Gonzales-Siles L."/>
            <person name="Karlsson R."/>
            <person name="Boulund F."/>
            <person name="Engstrand L."/>
            <person name="Kristiansson E."/>
            <person name="Moore E."/>
        </authorList>
    </citation>
    <scope>NUCLEOTIDE SEQUENCE [LARGE SCALE GENOMIC DNA]</scope>
    <source>
        <strain evidence="1 2">CCUG 59586</strain>
    </source>
</reference>
<evidence type="ECO:0008006" key="3">
    <source>
        <dbReference type="Google" id="ProtNLM"/>
    </source>
</evidence>
<evidence type="ECO:0000313" key="1">
    <source>
        <dbReference type="EMBL" id="OBX84255.1"/>
    </source>
</evidence>
<dbReference type="SUPFAM" id="SSF52540">
    <property type="entry name" value="P-loop containing nucleoside triphosphate hydrolases"/>
    <property type="match status" value="1"/>
</dbReference>
<name>A0A1B8QKZ4_9GAMM</name>
<dbReference type="EMBL" id="LZNA01000007">
    <property type="protein sequence ID" value="OBX84255.1"/>
    <property type="molecule type" value="Genomic_DNA"/>
</dbReference>
<keyword evidence="2" id="KW-1185">Reference proteome</keyword>
<proteinExistence type="predicted"/>
<gene>
    <name evidence="1" type="ORF">A9306_03710</name>
</gene>
<evidence type="ECO:0000313" key="2">
    <source>
        <dbReference type="Proteomes" id="UP000092616"/>
    </source>
</evidence>
<sequence length="392" mass="44970">MLFTHLYIDNLFSFKHASFDLTYVRPVQSNTIPHEYLAGRPKFYVRKVCILSGANASGKTSLGTLLNFVQNFVVLQEKAVANFHEHIYHKDKPAQLVVEFATPKSHYLHRLQLDFLPKQNTIGFAYAQVAIGDNDSVSMVRKRLDKVWQQQTSSKTALYLTSDSDEKYPVALSQLFEVLKKEVACGWLYVFSNNELSQNLEHTPNTSLIDINVLKAVLQTFDKSITDVLASRDDLGENGYSIKFGNHDTVLMDLQGKIANPERLSKGTYDAIMVAEFISRVINDYKDSQLPDTYFLDEKMAFAHSELEQAIVNLIIEKLQPSSQFFYTTHNYDILEMNLPIHSYVFLKKDDEYSQFVQPETLFKKNDRKLLNYVKNDVFNTLPDTTAIDELL</sequence>
<accession>A0A1B8QKZ4</accession>
<dbReference type="AlphaFoldDB" id="A0A1B8QKZ4"/>
<dbReference type="InterPro" id="IPR027417">
    <property type="entry name" value="P-loop_NTPase"/>
</dbReference>
<dbReference type="RefSeq" id="WP_067334498.1">
    <property type="nucleotide sequence ID" value="NZ_LZNA01000007.1"/>
</dbReference>
<organism evidence="1 2">
    <name type="scientific">Faucicola atlantae</name>
    <dbReference type="NCBI Taxonomy" id="34059"/>
    <lineage>
        <taxon>Bacteria</taxon>
        <taxon>Pseudomonadati</taxon>
        <taxon>Pseudomonadota</taxon>
        <taxon>Gammaproteobacteria</taxon>
        <taxon>Moraxellales</taxon>
        <taxon>Moraxellaceae</taxon>
        <taxon>Faucicola</taxon>
    </lineage>
</organism>